<reference evidence="2 3" key="1">
    <citation type="submission" date="2021-05" db="EMBL/GenBank/DDBJ databases">
        <title>Comparative genomic studies on the polysaccharide-degrading batcterial strains of the Flammeovirga genus.</title>
        <authorList>
            <person name="Zewei F."/>
            <person name="Zheng Z."/>
            <person name="Yu L."/>
            <person name="Ruyue G."/>
            <person name="Yanhong M."/>
            <person name="Yuanyuan C."/>
            <person name="Jingyan G."/>
            <person name="Wenjun H."/>
        </authorList>
    </citation>
    <scope>NUCLEOTIDE SEQUENCE [LARGE SCALE GENOMIC DNA]</scope>
    <source>
        <strain evidence="2 3">YS10</strain>
    </source>
</reference>
<dbReference type="RefSeq" id="WP_158631131.1">
    <property type="nucleotide sequence ID" value="NZ_CP076128.1"/>
</dbReference>
<accession>A0ABX8GVY3</accession>
<feature type="chain" id="PRO_5046209068" description="Lipoprotein" evidence="1">
    <location>
        <begin position="23"/>
        <end position="149"/>
    </location>
</feature>
<sequence>MKTAILKIVCLLTLTLSVFSCATDEGISPVINTPSVQGYANDDESESEIASHTFNTLVISVDPLSDVCNENSLITLHITSSYGLSHTVIQKLSEGKTVFELKKEFKSGSHSLKLENTEGILLNSYSFYLDEEDATKSLHKVIKYNNCEM</sequence>
<name>A0ABX8GVY3_9BACT</name>
<feature type="signal peptide" evidence="1">
    <location>
        <begin position="1"/>
        <end position="22"/>
    </location>
</feature>
<keyword evidence="1" id="KW-0732">Signal</keyword>
<dbReference type="Proteomes" id="UP000682802">
    <property type="component" value="Chromosome 1"/>
</dbReference>
<protein>
    <recommendedName>
        <fullName evidence="4">Lipoprotein</fullName>
    </recommendedName>
</protein>
<gene>
    <name evidence="2" type="ORF">KM029_02110</name>
</gene>
<organism evidence="2 3">
    <name type="scientific">Flammeovirga kamogawensis</name>
    <dbReference type="NCBI Taxonomy" id="373891"/>
    <lineage>
        <taxon>Bacteria</taxon>
        <taxon>Pseudomonadati</taxon>
        <taxon>Bacteroidota</taxon>
        <taxon>Cytophagia</taxon>
        <taxon>Cytophagales</taxon>
        <taxon>Flammeovirgaceae</taxon>
        <taxon>Flammeovirga</taxon>
    </lineage>
</organism>
<dbReference type="PROSITE" id="PS51257">
    <property type="entry name" value="PROKAR_LIPOPROTEIN"/>
    <property type="match status" value="1"/>
</dbReference>
<evidence type="ECO:0000256" key="1">
    <source>
        <dbReference type="SAM" id="SignalP"/>
    </source>
</evidence>
<evidence type="ECO:0000313" key="2">
    <source>
        <dbReference type="EMBL" id="QWG07756.1"/>
    </source>
</evidence>
<evidence type="ECO:0000313" key="3">
    <source>
        <dbReference type="Proteomes" id="UP000682802"/>
    </source>
</evidence>
<proteinExistence type="predicted"/>
<keyword evidence="3" id="KW-1185">Reference proteome</keyword>
<evidence type="ECO:0008006" key="4">
    <source>
        <dbReference type="Google" id="ProtNLM"/>
    </source>
</evidence>
<dbReference type="EMBL" id="CP076128">
    <property type="protein sequence ID" value="QWG07756.1"/>
    <property type="molecule type" value="Genomic_DNA"/>
</dbReference>